<feature type="chain" id="PRO_5031188811" evidence="7">
    <location>
        <begin position="24"/>
        <end position="520"/>
    </location>
</feature>
<dbReference type="Proteomes" id="UP000537592">
    <property type="component" value="Unassembled WGS sequence"/>
</dbReference>
<dbReference type="Pfam" id="PF00450">
    <property type="entry name" value="Peptidase_S10"/>
    <property type="match status" value="1"/>
</dbReference>
<sequence length="520" mass="55980">MPKHAFATAIAAALLMVSPIAVAQAPQEGEPAQQQAQQQQQQQPEPARARGDEALRLPPAASVKQFVNMGGKPLNYLVTAGPIVLRNDAGEPQAEVGYVAYTVGDMPDPSRPVTFVFNGGPGAASAYLNFGALGPRRLSYGNTGEGPSTSPRLEDNPETWLAFTDLVFIDPVGTGYSRFANDNRDLRNAVWSMDGDIRSLASVVRRYLTDNDRWQSPKYLVGESYGGFRVPKLASRLQNEEGIGVSGIVMISPVLDFTTQSDSDGSVLSFATRIPSLAALGLQRAGTPVSREALKDAEDYARGDFVVDFLRGPGDPDAVNRIADRVAELSGLDREFIAGQAGRLDIAQIARELGRDKQSVASLYDATVLGLDPLPFVRNFQPRDPILAASIAPLTSTATDFIGRIVGWRVDAPYRLLSNEVNAGWSWGANRSEVPESVSDLRAALALDPALKALIVHGATDLVTPYFDSQIVIDRLTPLGAATPQDRVQLEVLKGGHMFYSDDESRAALTAAARKLYESE</sequence>
<evidence type="ECO:0000313" key="9">
    <source>
        <dbReference type="Proteomes" id="UP000537592"/>
    </source>
</evidence>
<name>A0A7W5Z640_9HYPH</name>
<dbReference type="AlphaFoldDB" id="A0A7W5Z640"/>
<dbReference type="EMBL" id="JACICC010000008">
    <property type="protein sequence ID" value="MBB3810822.1"/>
    <property type="molecule type" value="Genomic_DNA"/>
</dbReference>
<evidence type="ECO:0000313" key="8">
    <source>
        <dbReference type="EMBL" id="MBB3810822.1"/>
    </source>
</evidence>
<keyword evidence="3 7" id="KW-0732">Signal</keyword>
<organism evidence="8 9">
    <name type="scientific">Pseudochelatococcus contaminans</name>
    <dbReference type="NCBI Taxonomy" id="1538103"/>
    <lineage>
        <taxon>Bacteria</taxon>
        <taxon>Pseudomonadati</taxon>
        <taxon>Pseudomonadota</taxon>
        <taxon>Alphaproteobacteria</taxon>
        <taxon>Hyphomicrobiales</taxon>
        <taxon>Chelatococcaceae</taxon>
        <taxon>Pseudochelatococcus</taxon>
    </lineage>
</organism>
<keyword evidence="1 8" id="KW-0121">Carboxypeptidase</keyword>
<keyword evidence="5" id="KW-0325">Glycoprotein</keyword>
<proteinExistence type="predicted"/>
<evidence type="ECO:0000256" key="3">
    <source>
        <dbReference type="ARBA" id="ARBA00022729"/>
    </source>
</evidence>
<dbReference type="PANTHER" id="PTHR11802:SF3">
    <property type="entry name" value="RETINOID-INDUCIBLE SERINE CARBOXYPEPTIDASE"/>
    <property type="match status" value="1"/>
</dbReference>
<evidence type="ECO:0000256" key="6">
    <source>
        <dbReference type="SAM" id="MobiDB-lite"/>
    </source>
</evidence>
<feature type="region of interest" description="Disordered" evidence="6">
    <location>
        <begin position="26"/>
        <end position="50"/>
    </location>
</feature>
<accession>A0A7W5Z640</accession>
<dbReference type="SUPFAM" id="SSF53474">
    <property type="entry name" value="alpha/beta-Hydrolases"/>
    <property type="match status" value="1"/>
</dbReference>
<dbReference type="InterPro" id="IPR029058">
    <property type="entry name" value="AB_hydrolase_fold"/>
</dbReference>
<keyword evidence="4" id="KW-0378">Hydrolase</keyword>
<evidence type="ECO:0000256" key="7">
    <source>
        <dbReference type="SAM" id="SignalP"/>
    </source>
</evidence>
<feature type="compositionally biased region" description="Low complexity" evidence="6">
    <location>
        <begin position="26"/>
        <end position="46"/>
    </location>
</feature>
<keyword evidence="9" id="KW-1185">Reference proteome</keyword>
<gene>
    <name evidence="8" type="ORF">FHS81_002928</name>
</gene>
<dbReference type="PANTHER" id="PTHR11802">
    <property type="entry name" value="SERINE PROTEASE FAMILY S10 SERINE CARBOXYPEPTIDASE"/>
    <property type="match status" value="1"/>
</dbReference>
<dbReference type="GO" id="GO:0004185">
    <property type="term" value="F:serine-type carboxypeptidase activity"/>
    <property type="evidence" value="ECO:0007669"/>
    <property type="project" value="InterPro"/>
</dbReference>
<dbReference type="GO" id="GO:0006508">
    <property type="term" value="P:proteolysis"/>
    <property type="evidence" value="ECO:0007669"/>
    <property type="project" value="UniProtKB-KW"/>
</dbReference>
<protein>
    <submittedName>
        <fullName evidence="8">Carboxypeptidase C (Cathepsin A)</fullName>
    </submittedName>
</protein>
<evidence type="ECO:0000256" key="1">
    <source>
        <dbReference type="ARBA" id="ARBA00022645"/>
    </source>
</evidence>
<dbReference type="InterPro" id="IPR001563">
    <property type="entry name" value="Peptidase_S10"/>
</dbReference>
<evidence type="ECO:0000256" key="4">
    <source>
        <dbReference type="ARBA" id="ARBA00022801"/>
    </source>
</evidence>
<dbReference type="PROSITE" id="PS00131">
    <property type="entry name" value="CARBOXYPEPT_SER_SER"/>
    <property type="match status" value="1"/>
</dbReference>
<evidence type="ECO:0000256" key="5">
    <source>
        <dbReference type="ARBA" id="ARBA00023180"/>
    </source>
</evidence>
<evidence type="ECO:0000256" key="2">
    <source>
        <dbReference type="ARBA" id="ARBA00022670"/>
    </source>
</evidence>
<comment type="caution">
    <text evidence="8">The sequence shown here is derived from an EMBL/GenBank/DDBJ whole genome shotgun (WGS) entry which is preliminary data.</text>
</comment>
<dbReference type="RefSeq" id="WP_183754130.1">
    <property type="nucleotide sequence ID" value="NZ_JACICC010000008.1"/>
</dbReference>
<keyword evidence="2" id="KW-0645">Protease</keyword>
<feature type="signal peptide" evidence="7">
    <location>
        <begin position="1"/>
        <end position="23"/>
    </location>
</feature>
<dbReference type="InterPro" id="IPR018202">
    <property type="entry name" value="Ser_caboxypep_ser_AS"/>
</dbReference>
<reference evidence="8 9" key="1">
    <citation type="submission" date="2020-08" db="EMBL/GenBank/DDBJ databases">
        <title>Genomic Encyclopedia of Type Strains, Phase IV (KMG-IV): sequencing the most valuable type-strain genomes for metagenomic binning, comparative biology and taxonomic classification.</title>
        <authorList>
            <person name="Goeker M."/>
        </authorList>
    </citation>
    <scope>NUCLEOTIDE SEQUENCE [LARGE SCALE GENOMIC DNA]</scope>
    <source>
        <strain evidence="8 9">DSM 28760</strain>
    </source>
</reference>
<dbReference type="Gene3D" id="3.40.50.1820">
    <property type="entry name" value="alpha/beta hydrolase"/>
    <property type="match status" value="1"/>
</dbReference>